<sequence length="304" mass="32066">MAYQTLERAPPPFFRQGPSALTRLAFYAALSLLLMAMDARWHLVTPLRQIIATAIEPAVQVARAPVLALGAVAGHFESLQAAQRDAQAQRKANVQLALKAELASQLQAENASLRALLKLQRSVPMRTTAAEIVAQASDPFSRKLFIDRGSLAGIELGSPVMDETGLLGQVTQIDPLGAQVTLVTDRDSAVPVEVARDGERGVLAGDADATSGGLELRWQAADTTVRAGDILVTSGLDGIYPAGLAVARVIEVQRRPDAAFARVLCAPLAHVNGGRHVLVLKPLAPLALAPAAEAAKTRRAAARP</sequence>
<dbReference type="GO" id="GO:0005886">
    <property type="term" value="C:plasma membrane"/>
    <property type="evidence" value="ECO:0007669"/>
    <property type="project" value="TreeGrafter"/>
</dbReference>
<dbReference type="PIRSF" id="PIRSF038471">
    <property type="entry name" value="MreC"/>
    <property type="match status" value="1"/>
</dbReference>
<dbReference type="InterPro" id="IPR007221">
    <property type="entry name" value="MreC"/>
</dbReference>
<name>E6PUW1_9ZZZZ</name>
<comment type="caution">
    <text evidence="6">The sequence shown here is derived from an EMBL/GenBank/DDBJ whole genome shotgun (WGS) entry which is preliminary data.</text>
</comment>
<organism evidence="6">
    <name type="scientific">mine drainage metagenome</name>
    <dbReference type="NCBI Taxonomy" id="410659"/>
    <lineage>
        <taxon>unclassified sequences</taxon>
        <taxon>metagenomes</taxon>
        <taxon>ecological metagenomes</taxon>
    </lineage>
</organism>
<dbReference type="PANTHER" id="PTHR34138">
    <property type="entry name" value="CELL SHAPE-DETERMINING PROTEIN MREC"/>
    <property type="match status" value="1"/>
</dbReference>
<dbReference type="Gene3D" id="2.40.10.350">
    <property type="entry name" value="Rod shape-determining protein MreC, domain 2"/>
    <property type="match status" value="1"/>
</dbReference>
<dbReference type="PANTHER" id="PTHR34138:SF1">
    <property type="entry name" value="CELL SHAPE-DETERMINING PROTEIN MREC"/>
    <property type="match status" value="1"/>
</dbReference>
<keyword evidence="3" id="KW-0133">Cell shape</keyword>
<dbReference type="AlphaFoldDB" id="E6PUW1"/>
<dbReference type="NCBIfam" id="TIGR00219">
    <property type="entry name" value="mreC"/>
    <property type="match status" value="1"/>
</dbReference>
<feature type="domain" description="Rod shape-determining protein MreC beta-barrel core" evidence="5">
    <location>
        <begin position="132"/>
        <end position="281"/>
    </location>
</feature>
<dbReference type="InterPro" id="IPR055342">
    <property type="entry name" value="MreC_beta-barrel_core"/>
</dbReference>
<evidence type="ECO:0000259" key="5">
    <source>
        <dbReference type="Pfam" id="PF04085"/>
    </source>
</evidence>
<reference evidence="6" key="1">
    <citation type="submission" date="2009-10" db="EMBL/GenBank/DDBJ databases">
        <title>Diversity of trophic interactions inside an arsenic-rich microbial ecosystem.</title>
        <authorList>
            <person name="Bertin P.N."/>
            <person name="Heinrich-Salmeron A."/>
            <person name="Pelletier E."/>
            <person name="Goulhen-Chollet F."/>
            <person name="Arsene-Ploetze F."/>
            <person name="Gallien S."/>
            <person name="Calteau A."/>
            <person name="Vallenet D."/>
            <person name="Casiot C."/>
            <person name="Chane-Woon-Ming B."/>
            <person name="Giloteaux L."/>
            <person name="Barakat M."/>
            <person name="Bonnefoy V."/>
            <person name="Bruneel O."/>
            <person name="Chandler M."/>
            <person name="Cleiss J."/>
            <person name="Duran R."/>
            <person name="Elbaz-Poulichet F."/>
            <person name="Fonknechten N."/>
            <person name="Lauga B."/>
            <person name="Mornico D."/>
            <person name="Ortet P."/>
            <person name="Schaeffer C."/>
            <person name="Siguier P."/>
            <person name="Alexander Thil Smith A."/>
            <person name="Van Dorsselaer A."/>
            <person name="Weissenbach J."/>
            <person name="Medigue C."/>
            <person name="Le Paslier D."/>
        </authorList>
    </citation>
    <scope>NUCLEOTIDE SEQUENCE</scope>
</reference>
<evidence type="ECO:0000313" key="6">
    <source>
        <dbReference type="EMBL" id="CBH98718.1"/>
    </source>
</evidence>
<dbReference type="InterPro" id="IPR042175">
    <property type="entry name" value="Cell/Rod_MreC_2"/>
</dbReference>
<evidence type="ECO:0000256" key="1">
    <source>
        <dbReference type="ARBA" id="ARBA00009369"/>
    </source>
</evidence>
<comment type="similarity">
    <text evidence="1">Belongs to the MreC family.</text>
</comment>
<evidence type="ECO:0000256" key="4">
    <source>
        <dbReference type="ARBA" id="ARBA00032089"/>
    </source>
</evidence>
<evidence type="ECO:0000256" key="2">
    <source>
        <dbReference type="ARBA" id="ARBA00013855"/>
    </source>
</evidence>
<accession>E6PUW1</accession>
<dbReference type="EMBL" id="CABM01000060">
    <property type="protein sequence ID" value="CBH98718.1"/>
    <property type="molecule type" value="Genomic_DNA"/>
</dbReference>
<proteinExistence type="inferred from homology"/>
<dbReference type="Pfam" id="PF04085">
    <property type="entry name" value="MreC"/>
    <property type="match status" value="1"/>
</dbReference>
<evidence type="ECO:0000256" key="3">
    <source>
        <dbReference type="ARBA" id="ARBA00022960"/>
    </source>
</evidence>
<dbReference type="Gene3D" id="2.40.10.340">
    <property type="entry name" value="Rod shape-determining protein MreC, domain 1"/>
    <property type="match status" value="1"/>
</dbReference>
<protein>
    <recommendedName>
        <fullName evidence="2">Cell shape-determining protein MreC</fullName>
    </recommendedName>
    <alternativeName>
        <fullName evidence="4">Cell shape protein MreC</fullName>
    </alternativeName>
</protein>
<gene>
    <name evidence="6" type="ORF">CARN2_4200</name>
</gene>
<dbReference type="GO" id="GO:0008360">
    <property type="term" value="P:regulation of cell shape"/>
    <property type="evidence" value="ECO:0007669"/>
    <property type="project" value="UniProtKB-KW"/>
</dbReference>
<dbReference type="InterPro" id="IPR042177">
    <property type="entry name" value="Cell/Rod_1"/>
</dbReference>